<name>A0A0E2AQ58_BACFG</name>
<sequence length="271" mass="31459">MTLLEYFWKSSHQIVILSPGENNENSDIVGWGSGFILKYKERFFFITCDHNLHMDDYDNEQRTGIDYNIGLICNCKHPNEMLSMGLITIPGFYYFEYLDGMYPELLDLKDLAFAEIKFPLPLPIYTNRLLDFDGETIIVAEGETKLFIDESSIGIPNTNDEYIITGCIRNEICNGIRMNRQNTFRDQIVYTGEKYCNSYLVFENPTQVVYDDWKGLSGSPVFNNNGNLIGMLNRVVEETSHLYVTPIQTILRFIDYTINHEKYMISLEESK</sequence>
<dbReference type="InterPro" id="IPR043504">
    <property type="entry name" value="Peptidase_S1_PA_chymotrypsin"/>
</dbReference>
<evidence type="ECO:0000313" key="2">
    <source>
        <dbReference type="Proteomes" id="UP000003879"/>
    </source>
</evidence>
<dbReference type="InterPro" id="IPR009003">
    <property type="entry name" value="Peptidase_S1_PA"/>
</dbReference>
<organism evidence="1 2">
    <name type="scientific">Bacteroides fragilis CL07T12C05</name>
    <dbReference type="NCBI Taxonomy" id="997883"/>
    <lineage>
        <taxon>Bacteria</taxon>
        <taxon>Pseudomonadati</taxon>
        <taxon>Bacteroidota</taxon>
        <taxon>Bacteroidia</taxon>
        <taxon>Bacteroidales</taxon>
        <taxon>Bacteroidaceae</taxon>
        <taxon>Bacteroides</taxon>
    </lineage>
</organism>
<reference evidence="1 2" key="1">
    <citation type="submission" date="2012-02" db="EMBL/GenBank/DDBJ databases">
        <title>The Genome Sequence of Bacteroides fragilis CL07T12C05.</title>
        <authorList>
            <consortium name="The Broad Institute Genome Sequencing Platform"/>
            <person name="Earl A."/>
            <person name="Ward D."/>
            <person name="Feldgarden M."/>
            <person name="Gevers D."/>
            <person name="Zitomersky N.L."/>
            <person name="Coyne M.J."/>
            <person name="Comstock L.E."/>
            <person name="Young S.K."/>
            <person name="Zeng Q."/>
            <person name="Gargeya S."/>
            <person name="Fitzgerald M."/>
            <person name="Haas B."/>
            <person name="Abouelleil A."/>
            <person name="Alvarado L."/>
            <person name="Arachchi H.M."/>
            <person name="Berlin A."/>
            <person name="Chapman S.B."/>
            <person name="Gearin G."/>
            <person name="Goldberg J."/>
            <person name="Griggs A."/>
            <person name="Gujja S."/>
            <person name="Hansen M."/>
            <person name="Heiman D."/>
            <person name="Howarth C."/>
            <person name="Larimer J."/>
            <person name="Lui A."/>
            <person name="MacDonald P.J.P."/>
            <person name="McCowen C."/>
            <person name="Montmayeur A."/>
            <person name="Murphy C."/>
            <person name="Neiman D."/>
            <person name="Pearson M."/>
            <person name="Priest M."/>
            <person name="Roberts A."/>
            <person name="Saif S."/>
            <person name="Shea T."/>
            <person name="Sisk P."/>
            <person name="Stolte C."/>
            <person name="Sykes S."/>
            <person name="Wortman J."/>
            <person name="Nusbaum C."/>
            <person name="Birren B."/>
        </authorList>
    </citation>
    <scope>NUCLEOTIDE SEQUENCE [LARGE SCALE GENOMIC DNA]</scope>
    <source>
        <strain evidence="1 2">CL07T12C05</strain>
    </source>
</reference>
<protein>
    <recommendedName>
        <fullName evidence="3">Serine protease</fullName>
    </recommendedName>
</protein>
<gene>
    <name evidence="1" type="ORF">HMPREF1056_02340</name>
</gene>
<dbReference type="AlphaFoldDB" id="A0A0E2AQ58"/>
<dbReference type="EMBL" id="AGXN01000012">
    <property type="protein sequence ID" value="EIY96452.1"/>
    <property type="molecule type" value="Genomic_DNA"/>
</dbReference>
<evidence type="ECO:0008006" key="3">
    <source>
        <dbReference type="Google" id="ProtNLM"/>
    </source>
</evidence>
<dbReference type="Gene3D" id="2.40.10.10">
    <property type="entry name" value="Trypsin-like serine proteases"/>
    <property type="match status" value="1"/>
</dbReference>
<dbReference type="PATRIC" id="fig|997883.3.peg.2450"/>
<dbReference type="SUPFAM" id="SSF50494">
    <property type="entry name" value="Trypsin-like serine proteases"/>
    <property type="match status" value="1"/>
</dbReference>
<dbReference type="HOGENOM" id="CLU_1033092_0_0_10"/>
<proteinExistence type="predicted"/>
<dbReference type="Proteomes" id="UP000003879">
    <property type="component" value="Unassembled WGS sequence"/>
</dbReference>
<dbReference type="RefSeq" id="WP_005794130.1">
    <property type="nucleotide sequence ID" value="NZ_JH724215.1"/>
</dbReference>
<evidence type="ECO:0000313" key="1">
    <source>
        <dbReference type="EMBL" id="EIY96452.1"/>
    </source>
</evidence>
<comment type="caution">
    <text evidence="1">The sequence shown here is derived from an EMBL/GenBank/DDBJ whole genome shotgun (WGS) entry which is preliminary data.</text>
</comment>
<accession>A0A0E2AQ58</accession>